<feature type="signal peptide" evidence="3">
    <location>
        <begin position="1"/>
        <end position="23"/>
    </location>
</feature>
<dbReference type="PANTHER" id="PTHR11412">
    <property type="entry name" value="MACROGLOBULIN / COMPLEMENT"/>
    <property type="match status" value="1"/>
</dbReference>
<dbReference type="InterPro" id="IPR050473">
    <property type="entry name" value="A2M/Complement_sys"/>
</dbReference>
<reference evidence="4" key="1">
    <citation type="submission" date="2019-05" db="EMBL/GenBank/DDBJ databases">
        <title>Annotation for the trematode Paragonimus heterotremus.</title>
        <authorList>
            <person name="Choi Y.-J."/>
        </authorList>
    </citation>
    <scope>NUCLEOTIDE SEQUENCE</scope>
    <source>
        <strain evidence="4">LC</strain>
    </source>
</reference>
<gene>
    <name evidence="4" type="ORF">PHET_03437</name>
</gene>
<keyword evidence="5" id="KW-1185">Reference proteome</keyword>
<dbReference type="EMBL" id="LUCH01001693">
    <property type="protein sequence ID" value="KAF5402633.1"/>
    <property type="molecule type" value="Genomic_DNA"/>
</dbReference>
<name>A0A8J4SNQ6_9TREM</name>
<organism evidence="4 5">
    <name type="scientific">Paragonimus heterotremus</name>
    <dbReference type="NCBI Taxonomy" id="100268"/>
    <lineage>
        <taxon>Eukaryota</taxon>
        <taxon>Metazoa</taxon>
        <taxon>Spiralia</taxon>
        <taxon>Lophotrochozoa</taxon>
        <taxon>Platyhelminthes</taxon>
        <taxon>Trematoda</taxon>
        <taxon>Digenea</taxon>
        <taxon>Plagiorchiida</taxon>
        <taxon>Troglotremata</taxon>
        <taxon>Troglotrematidae</taxon>
        <taxon>Paragonimus</taxon>
    </lineage>
</organism>
<dbReference type="OrthoDB" id="9998011at2759"/>
<dbReference type="Proteomes" id="UP000748531">
    <property type="component" value="Unassembled WGS sequence"/>
</dbReference>
<sequence length="263" mass="30005">MRKYHTILLSLVWVVGWLNVLNTEYVTETDVFVTTPSTLFVEHANTILVRTKRPSSVVKLTTSIQYGSSVLFEDAVDHEMYKLPDSWYGTEIQYRPSFVPVAEEQMRVILNFSVALCTDYPACTNADNTKHLSQTVTVARRNAIVLGETDKPIYRPGEIVRMRFLALKPQFIVPLNEPVTYPPRKPIITLDGNLSFVELTSADVDMLNGVEYEEISLVDSRDSRVKQWLRASPRLAANLSYQLLDDAPEGEWQAKVHFSDFWS</sequence>
<keyword evidence="1 3" id="KW-0732">Signal</keyword>
<keyword evidence="2" id="KW-0882">Thioester bond</keyword>
<evidence type="ECO:0000313" key="5">
    <source>
        <dbReference type="Proteomes" id="UP000748531"/>
    </source>
</evidence>
<comment type="caution">
    <text evidence="4">The sequence shown here is derived from an EMBL/GenBank/DDBJ whole genome shotgun (WGS) entry which is preliminary data.</text>
</comment>
<protein>
    <submittedName>
        <fullName evidence="4">Uncharacterized protein</fullName>
    </submittedName>
</protein>
<dbReference type="Gene3D" id="2.60.40.1930">
    <property type="match status" value="1"/>
</dbReference>
<evidence type="ECO:0000256" key="2">
    <source>
        <dbReference type="ARBA" id="ARBA00022966"/>
    </source>
</evidence>
<dbReference type="PANTHER" id="PTHR11412:SF136">
    <property type="entry name" value="CD109 ANTIGEN"/>
    <property type="match status" value="1"/>
</dbReference>
<accession>A0A8J4SNQ6</accession>
<evidence type="ECO:0000313" key="4">
    <source>
        <dbReference type="EMBL" id="KAF5402633.1"/>
    </source>
</evidence>
<proteinExistence type="predicted"/>
<evidence type="ECO:0000256" key="1">
    <source>
        <dbReference type="ARBA" id="ARBA00022729"/>
    </source>
</evidence>
<feature type="chain" id="PRO_5035183010" evidence="3">
    <location>
        <begin position="24"/>
        <end position="263"/>
    </location>
</feature>
<dbReference type="AlphaFoldDB" id="A0A8J4SNQ6"/>
<evidence type="ECO:0000256" key="3">
    <source>
        <dbReference type="SAM" id="SignalP"/>
    </source>
</evidence>